<feature type="compositionally biased region" description="Basic and acidic residues" evidence="1">
    <location>
        <begin position="1115"/>
        <end position="1125"/>
    </location>
</feature>
<proteinExistence type="predicted"/>
<feature type="region of interest" description="Disordered" evidence="1">
    <location>
        <begin position="960"/>
        <end position="980"/>
    </location>
</feature>
<accession>A0A1I8HEF9</accession>
<feature type="region of interest" description="Disordered" evidence="1">
    <location>
        <begin position="511"/>
        <end position="532"/>
    </location>
</feature>
<reference evidence="3" key="1">
    <citation type="submission" date="2016-11" db="UniProtKB">
        <authorList>
            <consortium name="WormBaseParasite"/>
        </authorList>
    </citation>
    <scope>IDENTIFICATION</scope>
</reference>
<dbReference type="WBParaSite" id="maker-uti_cns_0005816-snap-gene-0.4-mRNA-1">
    <property type="protein sequence ID" value="maker-uti_cns_0005816-snap-gene-0.4-mRNA-1"/>
    <property type="gene ID" value="maker-uti_cns_0005816-snap-gene-0.4"/>
</dbReference>
<evidence type="ECO:0000256" key="1">
    <source>
        <dbReference type="SAM" id="MobiDB-lite"/>
    </source>
</evidence>
<evidence type="ECO:0000313" key="3">
    <source>
        <dbReference type="WBParaSite" id="maker-uti_cns_0005816-snap-gene-0.4-mRNA-1"/>
    </source>
</evidence>
<evidence type="ECO:0000313" key="2">
    <source>
        <dbReference type="Proteomes" id="UP000095280"/>
    </source>
</evidence>
<organism evidence="2 3">
    <name type="scientific">Macrostomum lignano</name>
    <dbReference type="NCBI Taxonomy" id="282301"/>
    <lineage>
        <taxon>Eukaryota</taxon>
        <taxon>Metazoa</taxon>
        <taxon>Spiralia</taxon>
        <taxon>Lophotrochozoa</taxon>
        <taxon>Platyhelminthes</taxon>
        <taxon>Rhabditophora</taxon>
        <taxon>Macrostomorpha</taxon>
        <taxon>Macrostomida</taxon>
        <taxon>Macrostomidae</taxon>
        <taxon>Macrostomum</taxon>
    </lineage>
</organism>
<feature type="compositionally biased region" description="Basic and acidic residues" evidence="1">
    <location>
        <begin position="1062"/>
        <end position="1073"/>
    </location>
</feature>
<protein>
    <submittedName>
        <fullName evidence="3">PARP catalytic domain-containing protein</fullName>
    </submittedName>
</protein>
<sequence>MVFSRYSSIRTSRLFSFVRLRSLARCRAAADAFPLVALLPGSSHFSAPSSCTSCRSSASTIRSSASRVHIQQAEAVNVEIFEFATVSELAKYCVLLKMKAIKSVESDPDVRDHHCYRLQPSPTHRVEIPFLRREPGPALLSEAELVDAPSVAQVGLELLPVARVGQAGAGEHAAERDGEVVLEHQPDELHQLDQKASRSPKYSRMWRRDWKLQQQFQVLWSRRRRPRVRFPCGVPPLGAAAPSSGSSCVLAASSGLTAALSLRPQHPHRQQPLAHGFPFLAARSQSGSESSCMAKPSAKILASSSAIETPAGAAFLASKPSSNPSAAGGCVRLLQQRSGGPAEEHVPLRVHEWSRDENLSEGRRLLLVAVAVSGFSRTAGRAAAPVLHQPIARRHGIAGMLRACRIRTHILQRESQLHELSLGHERSVRCPEGPVESPIGGLAGAATPSSSASILRSGRSSPTKVHRVLFYRQAPLGGHLLEDAPAGVLQSAAAVLQEAAHLGVEQDIVRVGPPDSQISSRKSGSKMNKDRPRGCDKTYLLAFAFYLRRPLHPLLSWLATELAHWRRKEKEPLSHASRLQEPLRSDPELLHLLRSLCHQFRASDLGCFVDSATERDVRGLKYLGLTRVGGHGMEQTNISSAYGLVHSTQMTHELCGFRYMALQAATWCGCDNSYGSHGAAPSGDCWHACAGTAVHTGIKREPFIVLGDRDLVAMSSPDSRRFLDRQRSWTRRVRRPVRHRLSVGDLQPAAAPVPPAGVCMLQSRPPSEAPAAATSSSDFVSILHLLLTLDNKELNSKHGFLGPGCCGLQPSRGNGHAFRPADAGESKTSLAVFLLWGGDSWPLGRNTAPLLRRIASQGRKIDLHAGRRDSDAGADSLLVDPSERQLNTHCFIDLDTSSKKTLITVRYELSAGGASRTFEACVLLGCTAGFLRVLRHQILDMRNYMMTVFPWNFRGFSGSRPTPTAVRPPDSGGRDRGAAGAQRVVPPVLVLHPVGREDGGPALISVLPNNVLLQAGENSRFDFVIRTLGPIDKAQRCSDHLKDDEEDQPVGVRCGHAVNAETLRREGQDRPGGEDAGEAEEVEQPVPDADARSRQRHGPAVQEQQPLRVQPQVDGHGDEGHRGRQVEGGAEHLRGFENFPGISHIGSRVRVWRVRVWRVRVGDSGFGGSGFGESGFGDPGLETPGLEGPGLEIPGLETPGLGVRVWRLRVWRSGFGESGFGDSGFGESGFGKSGFGESGFGDSRHKVHECLSIAKAAVHPVSPCAVSQQNGPDCLPSSQRELTVMNPYRMTFSRYSSSSISCSLDLTRCRCSANASLPLGLVSPSLAMWLRSSSARISSSTDAILYSRPHDVGTAFEQRLAHHVAGGGDVQQVEAVDRCVGEGHYGSRPHLPHEGDIEQWSIVVGKAEGEGLDGE</sequence>
<keyword evidence="2" id="KW-1185">Reference proteome</keyword>
<dbReference type="Proteomes" id="UP000095280">
    <property type="component" value="Unplaced"/>
</dbReference>
<feature type="compositionally biased region" description="Polar residues" evidence="1">
    <location>
        <begin position="516"/>
        <end position="526"/>
    </location>
</feature>
<feature type="region of interest" description="Disordered" evidence="1">
    <location>
        <begin position="1039"/>
        <end position="1125"/>
    </location>
</feature>
<name>A0A1I8HEF9_9PLAT</name>